<dbReference type="EMBL" id="BMZO01000001">
    <property type="protein sequence ID" value="GHC61502.1"/>
    <property type="molecule type" value="Genomic_DNA"/>
</dbReference>
<evidence type="ECO:0000313" key="1">
    <source>
        <dbReference type="EMBL" id="GHC61502.1"/>
    </source>
</evidence>
<organism evidence="1 2">
    <name type="scientific">Limoniibacter endophyticus</name>
    <dbReference type="NCBI Taxonomy" id="1565040"/>
    <lineage>
        <taxon>Bacteria</taxon>
        <taxon>Pseudomonadati</taxon>
        <taxon>Pseudomonadota</taxon>
        <taxon>Alphaproteobacteria</taxon>
        <taxon>Hyphomicrobiales</taxon>
        <taxon>Bartonellaceae</taxon>
        <taxon>Limoniibacter</taxon>
    </lineage>
</organism>
<name>A0A8J3DNT8_9HYPH</name>
<sequence>MSRSNWKAELQLRDLDGHQKLELTCKECGHVRTVVVSDAMESMPGCQLYLDEIESRAKCKKRGCKGHVRLALLKSRDTSAFVGGLA</sequence>
<dbReference type="Proteomes" id="UP000641137">
    <property type="component" value="Unassembled WGS sequence"/>
</dbReference>
<evidence type="ECO:0000313" key="2">
    <source>
        <dbReference type="Proteomes" id="UP000641137"/>
    </source>
</evidence>
<comment type="caution">
    <text evidence="1">The sequence shown here is derived from an EMBL/GenBank/DDBJ whole genome shotgun (WGS) entry which is preliminary data.</text>
</comment>
<dbReference type="AlphaFoldDB" id="A0A8J3DNT8"/>
<gene>
    <name evidence="1" type="ORF">GCM10010136_02080</name>
</gene>
<proteinExistence type="predicted"/>
<accession>A0A8J3DNT8</accession>
<reference evidence="1" key="2">
    <citation type="submission" date="2020-09" db="EMBL/GenBank/DDBJ databases">
        <authorList>
            <person name="Sun Q."/>
            <person name="Kim S."/>
        </authorList>
    </citation>
    <scope>NUCLEOTIDE SEQUENCE</scope>
    <source>
        <strain evidence="1">KCTC 42097</strain>
    </source>
</reference>
<keyword evidence="2" id="KW-1185">Reference proteome</keyword>
<protein>
    <submittedName>
        <fullName evidence="1">Uncharacterized protein</fullName>
    </submittedName>
</protein>
<reference evidence="1" key="1">
    <citation type="journal article" date="2014" name="Int. J. Syst. Evol. Microbiol.">
        <title>Complete genome sequence of Corynebacterium casei LMG S-19264T (=DSM 44701T), isolated from a smear-ripened cheese.</title>
        <authorList>
            <consortium name="US DOE Joint Genome Institute (JGI-PGF)"/>
            <person name="Walter F."/>
            <person name="Albersmeier A."/>
            <person name="Kalinowski J."/>
            <person name="Ruckert C."/>
        </authorList>
    </citation>
    <scope>NUCLEOTIDE SEQUENCE</scope>
    <source>
        <strain evidence="1">KCTC 42097</strain>
    </source>
</reference>